<dbReference type="PANTHER" id="PTHR10920:SF12">
    <property type="entry name" value="TRNA (CYTIDINE(32)_GUANOSINE(34)-2'-O)-METHYLTRANSFERASE-RELATED"/>
    <property type="match status" value="1"/>
</dbReference>
<feature type="region of interest" description="Disordered" evidence="10">
    <location>
        <begin position="323"/>
        <end position="342"/>
    </location>
</feature>
<keyword evidence="7 9" id="KW-0819">tRNA processing</keyword>
<dbReference type="GO" id="GO:0005634">
    <property type="term" value="C:nucleus"/>
    <property type="evidence" value="ECO:0007669"/>
    <property type="project" value="UniProtKB-SubCell"/>
</dbReference>
<evidence type="ECO:0000256" key="10">
    <source>
        <dbReference type="SAM" id="MobiDB-lite"/>
    </source>
</evidence>
<dbReference type="Gene3D" id="3.40.50.150">
    <property type="entry name" value="Vaccinia Virus protein VP39"/>
    <property type="match status" value="1"/>
</dbReference>
<dbReference type="GO" id="GO:0106340">
    <property type="term" value="F:tRNA (guanosine(34)-2'-O)-methyltransferase activity"/>
    <property type="evidence" value="ECO:0007669"/>
    <property type="project" value="UniProtKB-ARBA"/>
</dbReference>
<name>A0AB34IIU5_PRYPA</name>
<dbReference type="InterPro" id="IPR050082">
    <property type="entry name" value="RNA_methyltr_RlmE"/>
</dbReference>
<reference evidence="12 13" key="1">
    <citation type="journal article" date="2024" name="Science">
        <title>Giant polyketide synthase enzymes in the biosynthesis of giant marine polyether toxins.</title>
        <authorList>
            <person name="Fallon T.R."/>
            <person name="Shende V.V."/>
            <person name="Wierzbicki I.H."/>
            <person name="Pendleton A.L."/>
            <person name="Watervoot N.F."/>
            <person name="Auber R.P."/>
            <person name="Gonzalez D.J."/>
            <person name="Wisecaver J.H."/>
            <person name="Moore B.S."/>
        </authorList>
    </citation>
    <scope>NUCLEOTIDE SEQUENCE [LARGE SCALE GENOMIC DNA]</scope>
    <source>
        <strain evidence="12 13">12B1</strain>
    </source>
</reference>
<dbReference type="FunFam" id="3.40.50.150:FF:000040">
    <property type="entry name" value="Putative ribosomal RNA methyltransferase 1"/>
    <property type="match status" value="1"/>
</dbReference>
<organism evidence="12 13">
    <name type="scientific">Prymnesium parvum</name>
    <name type="common">Toxic golden alga</name>
    <dbReference type="NCBI Taxonomy" id="97485"/>
    <lineage>
        <taxon>Eukaryota</taxon>
        <taxon>Haptista</taxon>
        <taxon>Haptophyta</taxon>
        <taxon>Prymnesiophyceae</taxon>
        <taxon>Prymnesiales</taxon>
        <taxon>Prymnesiaceae</taxon>
        <taxon>Prymnesium</taxon>
    </lineage>
</organism>
<dbReference type="SUPFAM" id="SSF53335">
    <property type="entry name" value="S-adenosyl-L-methionine-dependent methyltransferases"/>
    <property type="match status" value="1"/>
</dbReference>
<keyword evidence="5 9" id="KW-0808">Transferase</keyword>
<dbReference type="EMBL" id="JBGBPQ010000024">
    <property type="protein sequence ID" value="KAL1500094.1"/>
    <property type="molecule type" value="Genomic_DNA"/>
</dbReference>
<evidence type="ECO:0000313" key="13">
    <source>
        <dbReference type="Proteomes" id="UP001515480"/>
    </source>
</evidence>
<evidence type="ECO:0000256" key="5">
    <source>
        <dbReference type="ARBA" id="ARBA00022679"/>
    </source>
</evidence>
<comment type="caution">
    <text evidence="12">The sequence shown here is derived from an EMBL/GenBank/DDBJ whole genome shotgun (WGS) entry which is preliminary data.</text>
</comment>
<comment type="subcellular location">
    <subcellularLocation>
        <location evidence="2 9">Cytoplasm</location>
    </subcellularLocation>
    <subcellularLocation>
        <location evidence="1">Nucleus</location>
    </subcellularLocation>
</comment>
<evidence type="ECO:0000259" key="11">
    <source>
        <dbReference type="Pfam" id="PF01728"/>
    </source>
</evidence>
<evidence type="ECO:0000256" key="6">
    <source>
        <dbReference type="ARBA" id="ARBA00022691"/>
    </source>
</evidence>
<comment type="function">
    <text evidence="9">Methylates the 2'-O-ribose of nucleotides at positions 32 and 34 of the tRNA anticodon loop of substrate tRNAs.</text>
</comment>
<comment type="similarity">
    <text evidence="9">Belongs to the class I-like SAM-binding methyltransferase superfamily. RNA methyltransferase RlmE family. TRM7 subfamily.</text>
</comment>
<evidence type="ECO:0000256" key="9">
    <source>
        <dbReference type="HAMAP-Rule" id="MF_03162"/>
    </source>
</evidence>
<comment type="catalytic activity">
    <reaction evidence="8 9">
        <text>cytidine(32)/guanosine(34) in tRNA + 2 S-adenosyl-L-methionine = 2'-O-methylcytidine(32)/2'-O-methylguanosine(34) in tRNA + 2 S-adenosyl-L-homocysteine + 2 H(+)</text>
        <dbReference type="Rhea" id="RHEA:42396"/>
        <dbReference type="Rhea" id="RHEA-COMP:10246"/>
        <dbReference type="Rhea" id="RHEA-COMP:10247"/>
        <dbReference type="ChEBI" id="CHEBI:15378"/>
        <dbReference type="ChEBI" id="CHEBI:57856"/>
        <dbReference type="ChEBI" id="CHEBI:59789"/>
        <dbReference type="ChEBI" id="CHEBI:74269"/>
        <dbReference type="ChEBI" id="CHEBI:74445"/>
        <dbReference type="ChEBI" id="CHEBI:74495"/>
        <dbReference type="ChEBI" id="CHEBI:82748"/>
        <dbReference type="EC" id="2.1.1.205"/>
    </reaction>
</comment>
<evidence type="ECO:0000256" key="2">
    <source>
        <dbReference type="ARBA" id="ARBA00004496"/>
    </source>
</evidence>
<dbReference type="InterPro" id="IPR015507">
    <property type="entry name" value="rRNA-MeTfrase_E"/>
</dbReference>
<accession>A0AB34IIU5</accession>
<sequence length="342" mass="37116">MPPECSRSGPSCKHSKDKRDIYYRKAKEEGWRARSAYKLLQIDEQFALFDGVVRAVDLCAAPGSWSQVLSRRLHRAAPRPADVRIVSVDLQQMAPIEGVHLVQGDITSQRTVDEVLAIFRQGDEARLADLVVCDGAPDVTGMHDLDEYIQAQLLLAAISITTQLLREGGTFVAKIFRGKDSSLLYSQLKIFFPDVCVAKPKSSRNSSVEAFVVAQGFAPPDNFSRNALSKLALHDYSAELPQHGEGMLVVPFVACGDLSGYDADQNYALKPLDELLPGSEGSADTPIEGGGAGREYVYRESVQKPTTPAYRAYLEAQGGARSRTLDDKFASTAAAAPPQGPG</sequence>
<feature type="binding site" evidence="9">
    <location>
        <position position="89"/>
    </location>
    <ligand>
        <name>S-adenosyl-L-methionine</name>
        <dbReference type="ChEBI" id="CHEBI:59789"/>
    </ligand>
</feature>
<feature type="active site" description="Proton acceptor" evidence="9">
    <location>
        <position position="174"/>
    </location>
</feature>
<feature type="binding site" evidence="9">
    <location>
        <position position="134"/>
    </location>
    <ligand>
        <name>S-adenosyl-L-methionine</name>
        <dbReference type="ChEBI" id="CHEBI:59789"/>
    </ligand>
</feature>
<feature type="binding site" evidence="9">
    <location>
        <position position="65"/>
    </location>
    <ligand>
        <name>S-adenosyl-L-methionine</name>
        <dbReference type="ChEBI" id="CHEBI:59789"/>
    </ligand>
</feature>
<keyword evidence="3 9" id="KW-0963">Cytoplasm</keyword>
<dbReference type="Pfam" id="PF01728">
    <property type="entry name" value="FtsJ"/>
    <property type="match status" value="1"/>
</dbReference>
<evidence type="ECO:0000256" key="1">
    <source>
        <dbReference type="ARBA" id="ARBA00004123"/>
    </source>
</evidence>
<keyword evidence="13" id="KW-1185">Reference proteome</keyword>
<dbReference type="AlphaFoldDB" id="A0AB34IIU5"/>
<keyword evidence="6 9" id="KW-0949">S-adenosyl-L-methionine</keyword>
<evidence type="ECO:0000256" key="4">
    <source>
        <dbReference type="ARBA" id="ARBA00022603"/>
    </source>
</evidence>
<feature type="binding site" evidence="9">
    <location>
        <position position="105"/>
    </location>
    <ligand>
        <name>S-adenosyl-L-methionine</name>
        <dbReference type="ChEBI" id="CHEBI:59789"/>
    </ligand>
</feature>
<feature type="domain" description="Ribosomal RNA methyltransferase FtsJ" evidence="11">
    <location>
        <begin position="31"/>
        <end position="217"/>
    </location>
</feature>
<dbReference type="GO" id="GO:0005737">
    <property type="term" value="C:cytoplasm"/>
    <property type="evidence" value="ECO:0007669"/>
    <property type="project" value="UniProtKB-SubCell"/>
</dbReference>
<dbReference type="GO" id="GO:0002181">
    <property type="term" value="P:cytoplasmic translation"/>
    <property type="evidence" value="ECO:0007669"/>
    <property type="project" value="UniProtKB-UniRule"/>
</dbReference>
<protein>
    <recommendedName>
        <fullName evidence="9">Putative tRNA (cytidine(32)/guanosine(34)-2'-O)-methyltransferase</fullName>
        <ecNumber evidence="9">2.1.1.205</ecNumber>
    </recommendedName>
    <alternativeName>
        <fullName evidence="9">2'-O-ribose RNA methyltransferase TRM7 homolog</fullName>
    </alternativeName>
</protein>
<evidence type="ECO:0000256" key="7">
    <source>
        <dbReference type="ARBA" id="ARBA00022694"/>
    </source>
</evidence>
<dbReference type="PANTHER" id="PTHR10920">
    <property type="entry name" value="RIBOSOMAL RNA METHYLTRANSFERASE"/>
    <property type="match status" value="1"/>
</dbReference>
<dbReference type="InterPro" id="IPR029063">
    <property type="entry name" value="SAM-dependent_MTases_sf"/>
</dbReference>
<dbReference type="EC" id="2.1.1.205" evidence="9"/>
<dbReference type="Proteomes" id="UP001515480">
    <property type="component" value="Unassembled WGS sequence"/>
</dbReference>
<dbReference type="HAMAP" id="MF_01547">
    <property type="entry name" value="RNA_methyltr_E"/>
    <property type="match status" value="1"/>
</dbReference>
<dbReference type="GO" id="GO:0002128">
    <property type="term" value="P:tRNA nucleoside ribose methylation"/>
    <property type="evidence" value="ECO:0007669"/>
    <property type="project" value="UniProtKB-UniRule"/>
</dbReference>
<dbReference type="InterPro" id="IPR028590">
    <property type="entry name" value="RNA_methyltr_E_TRM7"/>
</dbReference>
<dbReference type="InterPro" id="IPR002877">
    <property type="entry name" value="RNA_MeTrfase_FtsJ_dom"/>
</dbReference>
<dbReference type="HAMAP" id="MF_03162">
    <property type="entry name" value="RNA_methyltr_E_TRM7"/>
    <property type="match status" value="1"/>
</dbReference>
<evidence type="ECO:0000256" key="3">
    <source>
        <dbReference type="ARBA" id="ARBA00022490"/>
    </source>
</evidence>
<proteinExistence type="inferred from homology"/>
<evidence type="ECO:0000313" key="12">
    <source>
        <dbReference type="EMBL" id="KAL1500094.1"/>
    </source>
</evidence>
<gene>
    <name evidence="12" type="ORF">AB1Y20_012768</name>
</gene>
<evidence type="ECO:0000256" key="8">
    <source>
        <dbReference type="ARBA" id="ARBA00048902"/>
    </source>
</evidence>
<feature type="binding site" evidence="9">
    <location>
        <position position="63"/>
    </location>
    <ligand>
        <name>S-adenosyl-L-methionine</name>
        <dbReference type="ChEBI" id="CHEBI:59789"/>
    </ligand>
</feature>
<keyword evidence="4 9" id="KW-0489">Methyltransferase</keyword>